<dbReference type="InterPro" id="IPR018796">
    <property type="entry name" value="COA8"/>
</dbReference>
<evidence type="ECO:0000256" key="3">
    <source>
        <dbReference type="ARBA" id="ARBA00022792"/>
    </source>
</evidence>
<keyword evidence="3" id="KW-0999">Mitochondrion inner membrane</keyword>
<dbReference type="GO" id="GO:0097193">
    <property type="term" value="P:intrinsic apoptotic signaling pathway"/>
    <property type="evidence" value="ECO:0007669"/>
    <property type="project" value="InterPro"/>
</dbReference>
<proteinExistence type="inferred from homology"/>
<reference evidence="7 8" key="1">
    <citation type="submission" date="2024-04" db="EMBL/GenBank/DDBJ databases">
        <authorList>
            <consortium name="Genoscope - CEA"/>
            <person name="William W."/>
        </authorList>
    </citation>
    <scope>NUCLEOTIDE SEQUENCE [LARGE SCALE GENOMIC DNA]</scope>
</reference>
<dbReference type="GO" id="GO:0005743">
    <property type="term" value="C:mitochondrial inner membrane"/>
    <property type="evidence" value="ECO:0007669"/>
    <property type="project" value="UniProtKB-SubCell"/>
</dbReference>
<dbReference type="AlphaFoldDB" id="A0AAV2H0D6"/>
<comment type="caution">
    <text evidence="7">The sequence shown here is derived from an EMBL/GenBank/DDBJ whole genome shotgun (WGS) entry which is preliminary data.</text>
</comment>
<comment type="similarity">
    <text evidence="2">Belongs to the COA8 family.</text>
</comment>
<dbReference type="Proteomes" id="UP001497497">
    <property type="component" value="Unassembled WGS sequence"/>
</dbReference>
<evidence type="ECO:0008006" key="9">
    <source>
        <dbReference type="Google" id="ProtNLM"/>
    </source>
</evidence>
<keyword evidence="6" id="KW-0472">Membrane</keyword>
<evidence type="ECO:0000256" key="1">
    <source>
        <dbReference type="ARBA" id="ARBA00004443"/>
    </source>
</evidence>
<comment type="subcellular location">
    <subcellularLocation>
        <location evidence="1">Mitochondrion inner membrane</location>
        <topology evidence="1">Peripheral membrane protein</topology>
        <orientation evidence="1">Matrix side</orientation>
    </subcellularLocation>
</comment>
<organism evidence="7 8">
    <name type="scientific">Lymnaea stagnalis</name>
    <name type="common">Great pond snail</name>
    <name type="synonym">Helix stagnalis</name>
    <dbReference type="NCBI Taxonomy" id="6523"/>
    <lineage>
        <taxon>Eukaryota</taxon>
        <taxon>Metazoa</taxon>
        <taxon>Spiralia</taxon>
        <taxon>Lophotrochozoa</taxon>
        <taxon>Mollusca</taxon>
        <taxon>Gastropoda</taxon>
        <taxon>Heterobranchia</taxon>
        <taxon>Euthyneura</taxon>
        <taxon>Panpulmonata</taxon>
        <taxon>Hygrophila</taxon>
        <taxon>Lymnaeoidea</taxon>
        <taxon>Lymnaeidae</taxon>
        <taxon>Lymnaea</taxon>
    </lineage>
</organism>
<accession>A0AAV2H0D6</accession>
<evidence type="ECO:0000313" key="7">
    <source>
        <dbReference type="EMBL" id="CAL1527130.1"/>
    </source>
</evidence>
<sequence length="181" mass="21454">MLKRFNICRLDITYQYKSSLCFQIAQQCKYSSSRKSVPQKLKITPKPPDGCTTDLIGPPDTVSNIRPVQFYVPPNETTAEKMFRLRRAEVLEWNQSFWAHHNSKFFKEKDQYIQSHQSKDVDGKPSLSPEELSVFYRSFLNENRVAHLNYNKEWYKKNISMLWPALKVAVIRLRRKFRKSS</sequence>
<evidence type="ECO:0000313" key="8">
    <source>
        <dbReference type="Proteomes" id="UP001497497"/>
    </source>
</evidence>
<evidence type="ECO:0000256" key="5">
    <source>
        <dbReference type="ARBA" id="ARBA00023128"/>
    </source>
</evidence>
<keyword evidence="4" id="KW-0809">Transit peptide</keyword>
<dbReference type="Pfam" id="PF10231">
    <property type="entry name" value="COA8"/>
    <property type="match status" value="1"/>
</dbReference>
<evidence type="ECO:0000256" key="4">
    <source>
        <dbReference type="ARBA" id="ARBA00022946"/>
    </source>
</evidence>
<keyword evidence="8" id="KW-1185">Reference proteome</keyword>
<dbReference type="EMBL" id="CAXITT010000012">
    <property type="protein sequence ID" value="CAL1527130.1"/>
    <property type="molecule type" value="Genomic_DNA"/>
</dbReference>
<evidence type="ECO:0000256" key="2">
    <source>
        <dbReference type="ARBA" id="ARBA00005453"/>
    </source>
</evidence>
<evidence type="ECO:0000256" key="6">
    <source>
        <dbReference type="ARBA" id="ARBA00023136"/>
    </source>
</evidence>
<dbReference type="PANTHER" id="PTHR31107">
    <property type="entry name" value="APOPTOGENIC PROTEIN 1, MITOCHONDRIAL"/>
    <property type="match status" value="1"/>
</dbReference>
<protein>
    <recommendedName>
        <fullName evidence="9">Apoptogenic protein 1, mitochondrial</fullName>
    </recommendedName>
</protein>
<name>A0AAV2H0D6_LYMST</name>
<gene>
    <name evidence="7" type="ORF">GSLYS_00001307001</name>
</gene>
<dbReference type="PANTHER" id="PTHR31107:SF2">
    <property type="entry name" value="CYTOCHROME C OXIDASE ASSEMBLY FACTOR 8"/>
    <property type="match status" value="1"/>
</dbReference>
<keyword evidence="5" id="KW-0496">Mitochondrion</keyword>